<dbReference type="AlphaFoldDB" id="A0A078IW65"/>
<organism evidence="1 2">
    <name type="scientific">Brassica napus</name>
    <name type="common">Rape</name>
    <dbReference type="NCBI Taxonomy" id="3708"/>
    <lineage>
        <taxon>Eukaryota</taxon>
        <taxon>Viridiplantae</taxon>
        <taxon>Streptophyta</taxon>
        <taxon>Embryophyta</taxon>
        <taxon>Tracheophyta</taxon>
        <taxon>Spermatophyta</taxon>
        <taxon>Magnoliopsida</taxon>
        <taxon>eudicotyledons</taxon>
        <taxon>Gunneridae</taxon>
        <taxon>Pentapetalae</taxon>
        <taxon>rosids</taxon>
        <taxon>malvids</taxon>
        <taxon>Brassicales</taxon>
        <taxon>Brassicaceae</taxon>
        <taxon>Brassiceae</taxon>
        <taxon>Brassica</taxon>
    </lineage>
</organism>
<dbReference type="OMA" id="YLIWNIQ"/>
<gene>
    <name evidence="1" type="primary">BnaC09g53810D</name>
    <name evidence="1" type="ORF">GSBRNA2T00013642001</name>
</gene>
<dbReference type="PaxDb" id="3708-A0A078IW65"/>
<protein>
    <submittedName>
        <fullName evidence="1">BnaC09g53810D protein</fullName>
    </submittedName>
</protein>
<dbReference type="EMBL" id="LK033294">
    <property type="protein sequence ID" value="CDY54242.1"/>
    <property type="molecule type" value="Genomic_DNA"/>
</dbReference>
<evidence type="ECO:0000313" key="1">
    <source>
        <dbReference type="EMBL" id="CDY54242.1"/>
    </source>
</evidence>
<evidence type="ECO:0000313" key="2">
    <source>
        <dbReference type="Proteomes" id="UP000028999"/>
    </source>
</evidence>
<sequence length="82" mass="9076">MSTVTKLSSTNYLIWNIQIKALLCGYNLLKFIDSSDVPPPEKITVANREQTNPAFDSWTRLLKLGPPLLPCIANQLAVTSNS</sequence>
<accession>A0A078IW65</accession>
<keyword evidence="2" id="KW-1185">Reference proteome</keyword>
<name>A0A078IW65_BRANA</name>
<dbReference type="Gramene" id="CDY54242">
    <property type="protein sequence ID" value="CDY54242"/>
    <property type="gene ID" value="GSBRNA2T00013642001"/>
</dbReference>
<dbReference type="Proteomes" id="UP000028999">
    <property type="component" value="Unassembled WGS sequence"/>
</dbReference>
<reference evidence="1 2" key="1">
    <citation type="journal article" date="2014" name="Science">
        <title>Plant genetics. Early allopolyploid evolution in the post-Neolithic Brassica napus oilseed genome.</title>
        <authorList>
            <person name="Chalhoub B."/>
            <person name="Denoeud F."/>
            <person name="Liu S."/>
            <person name="Parkin I.A."/>
            <person name="Tang H."/>
            <person name="Wang X."/>
            <person name="Chiquet J."/>
            <person name="Belcram H."/>
            <person name="Tong C."/>
            <person name="Samans B."/>
            <person name="Correa M."/>
            <person name="Da Silva C."/>
            <person name="Just J."/>
            <person name="Falentin C."/>
            <person name="Koh C.S."/>
            <person name="Le Clainche I."/>
            <person name="Bernard M."/>
            <person name="Bento P."/>
            <person name="Noel B."/>
            <person name="Labadie K."/>
            <person name="Alberti A."/>
            <person name="Charles M."/>
            <person name="Arnaud D."/>
            <person name="Guo H."/>
            <person name="Daviaud C."/>
            <person name="Alamery S."/>
            <person name="Jabbari K."/>
            <person name="Zhao M."/>
            <person name="Edger P.P."/>
            <person name="Chelaifa H."/>
            <person name="Tack D."/>
            <person name="Lassalle G."/>
            <person name="Mestiri I."/>
            <person name="Schnel N."/>
            <person name="Le Paslier M.C."/>
            <person name="Fan G."/>
            <person name="Renault V."/>
            <person name="Bayer P.E."/>
            <person name="Golicz A.A."/>
            <person name="Manoli S."/>
            <person name="Lee T.H."/>
            <person name="Thi V.H."/>
            <person name="Chalabi S."/>
            <person name="Hu Q."/>
            <person name="Fan C."/>
            <person name="Tollenaere R."/>
            <person name="Lu Y."/>
            <person name="Battail C."/>
            <person name="Shen J."/>
            <person name="Sidebottom C.H."/>
            <person name="Wang X."/>
            <person name="Canaguier A."/>
            <person name="Chauveau A."/>
            <person name="Berard A."/>
            <person name="Deniot G."/>
            <person name="Guan M."/>
            <person name="Liu Z."/>
            <person name="Sun F."/>
            <person name="Lim Y.P."/>
            <person name="Lyons E."/>
            <person name="Town C.D."/>
            <person name="Bancroft I."/>
            <person name="Wang X."/>
            <person name="Meng J."/>
            <person name="Ma J."/>
            <person name="Pires J.C."/>
            <person name="King G.J."/>
            <person name="Brunel D."/>
            <person name="Delourme R."/>
            <person name="Renard M."/>
            <person name="Aury J.M."/>
            <person name="Adams K.L."/>
            <person name="Batley J."/>
            <person name="Snowdon R.J."/>
            <person name="Tost J."/>
            <person name="Edwards D."/>
            <person name="Zhou Y."/>
            <person name="Hua W."/>
            <person name="Sharpe A.G."/>
            <person name="Paterson A.H."/>
            <person name="Guan C."/>
            <person name="Wincker P."/>
        </authorList>
    </citation>
    <scope>NUCLEOTIDE SEQUENCE [LARGE SCALE GENOMIC DNA]</scope>
    <source>
        <strain evidence="2">cv. Darmor-bzh</strain>
    </source>
</reference>
<proteinExistence type="predicted"/>